<evidence type="ECO:0000259" key="1">
    <source>
        <dbReference type="Pfam" id="PF13460"/>
    </source>
</evidence>
<dbReference type="PANTHER" id="PTHR43355">
    <property type="entry name" value="FLAVIN REDUCTASE (NADPH)"/>
    <property type="match status" value="1"/>
</dbReference>
<dbReference type="PANTHER" id="PTHR43355:SF2">
    <property type="entry name" value="FLAVIN REDUCTASE (NADPH)"/>
    <property type="match status" value="1"/>
</dbReference>
<gene>
    <name evidence="2" type="ORF">GII30_08365</name>
</gene>
<dbReference type="SUPFAM" id="SSF51735">
    <property type="entry name" value="NAD(P)-binding Rossmann-fold domains"/>
    <property type="match status" value="1"/>
</dbReference>
<organism evidence="2">
    <name type="scientific">Gordonia amarae</name>
    <dbReference type="NCBI Taxonomy" id="36821"/>
    <lineage>
        <taxon>Bacteria</taxon>
        <taxon>Bacillati</taxon>
        <taxon>Actinomycetota</taxon>
        <taxon>Actinomycetes</taxon>
        <taxon>Mycobacteriales</taxon>
        <taxon>Gordoniaceae</taxon>
        <taxon>Gordonia</taxon>
    </lineage>
</organism>
<dbReference type="GO" id="GO:0016646">
    <property type="term" value="F:oxidoreductase activity, acting on the CH-NH group of donors, NAD or NADP as acceptor"/>
    <property type="evidence" value="ECO:0007669"/>
    <property type="project" value="TreeGrafter"/>
</dbReference>
<reference evidence="2" key="1">
    <citation type="journal article" date="2021" name="Nat. Microbiol.">
        <title>Cocultivation of an ultrasmall environmental parasitic bacterium with lytic ability against bacteria associated with wastewater foams.</title>
        <authorList>
            <person name="Batinovic S."/>
            <person name="Rose J.J.A."/>
            <person name="Ratcliffe J."/>
            <person name="Seviour R.J."/>
            <person name="Petrovski S."/>
        </authorList>
    </citation>
    <scope>NUCLEOTIDE SEQUENCE</scope>
    <source>
        <strain evidence="2">CON44</strain>
    </source>
</reference>
<dbReference type="InterPro" id="IPR036291">
    <property type="entry name" value="NAD(P)-bd_dom_sf"/>
</dbReference>
<dbReference type="InterPro" id="IPR051606">
    <property type="entry name" value="Polyketide_Oxido-like"/>
</dbReference>
<dbReference type="InterPro" id="IPR016040">
    <property type="entry name" value="NAD(P)-bd_dom"/>
</dbReference>
<sequence>MSTSIAVFGGTGYAGGNIVAEAAKRGYAVTSYSRNGAPAEPVPGVTYEKGSLADPQTLDKAATDADVLVVAVHGADVDGKPLSAYVPQLTDAATGHNTRLGVVGGAGSALVAEGGPRLVDTPEFLDEWKPEALSHADVLEALRTSPDSLDWFYVSPAALFGSFAPGETTGAYRTGGDVLVTKEDGSSEISGTDYALAFVDEIDKRNHVRRRFTTGH</sequence>
<feature type="domain" description="NAD(P)-binding" evidence="1">
    <location>
        <begin position="9"/>
        <end position="200"/>
    </location>
</feature>
<dbReference type="EMBL" id="CP045810">
    <property type="protein sequence ID" value="QHN39182.1"/>
    <property type="molecule type" value="Genomic_DNA"/>
</dbReference>
<evidence type="ECO:0000313" key="2">
    <source>
        <dbReference type="EMBL" id="QHN39182.1"/>
    </source>
</evidence>
<protein>
    <submittedName>
        <fullName evidence="2">NAD(P)H-binding protein</fullName>
    </submittedName>
</protein>
<dbReference type="Gene3D" id="3.40.50.720">
    <property type="entry name" value="NAD(P)-binding Rossmann-like Domain"/>
    <property type="match status" value="1"/>
</dbReference>
<dbReference type="RefSeq" id="WP_005188666.1">
    <property type="nucleotide sequence ID" value="NZ_CP045804.1"/>
</dbReference>
<dbReference type="AlphaFoldDB" id="A0A857KHS4"/>
<accession>A0A857KHS4</accession>
<name>A0A857KHS4_9ACTN</name>
<dbReference type="Pfam" id="PF13460">
    <property type="entry name" value="NAD_binding_10"/>
    <property type="match status" value="1"/>
</dbReference>
<proteinExistence type="predicted"/>